<protein>
    <submittedName>
        <fullName evidence="1">Uncharacterized protein</fullName>
    </submittedName>
</protein>
<accession>A0A8S5QS51</accession>
<reference evidence="1" key="1">
    <citation type="journal article" date="2021" name="Proc. Natl. Acad. Sci. U.S.A.">
        <title>A Catalog of Tens of Thousands of Viruses from Human Metagenomes Reveals Hidden Associations with Chronic Diseases.</title>
        <authorList>
            <person name="Tisza M.J."/>
            <person name="Buck C.B."/>
        </authorList>
    </citation>
    <scope>NUCLEOTIDE SEQUENCE</scope>
    <source>
        <strain evidence="1">CtvTz5</strain>
    </source>
</reference>
<sequence length="30" mass="3238">MATLLLSVSLDSVILFHSFLLPSLMSSAPF</sequence>
<organism evidence="1">
    <name type="scientific">Phage sp. ctvTz5</name>
    <dbReference type="NCBI Taxonomy" id="2826754"/>
    <lineage>
        <taxon>Viruses</taxon>
    </lineage>
</organism>
<name>A0A8S5QS51_9VIRU</name>
<dbReference type="EMBL" id="BK015713">
    <property type="protein sequence ID" value="DAE21573.1"/>
    <property type="molecule type" value="Genomic_DNA"/>
</dbReference>
<proteinExistence type="predicted"/>
<evidence type="ECO:0000313" key="1">
    <source>
        <dbReference type="EMBL" id="DAE21573.1"/>
    </source>
</evidence>